<evidence type="ECO:0000313" key="1">
    <source>
        <dbReference type="EMBL" id="VAW16107.1"/>
    </source>
</evidence>
<accession>A0A3B0TRR7</accession>
<gene>
    <name evidence="1" type="ORF">MNBD_BACTEROID01-952</name>
</gene>
<reference evidence="1" key="1">
    <citation type="submission" date="2018-06" db="EMBL/GenBank/DDBJ databases">
        <authorList>
            <person name="Zhirakovskaya E."/>
        </authorList>
    </citation>
    <scope>NUCLEOTIDE SEQUENCE</scope>
</reference>
<protein>
    <submittedName>
        <fullName evidence="1">Uncharacterized protein</fullName>
    </submittedName>
</protein>
<name>A0A3B0TRR7_9ZZZZ</name>
<proteinExistence type="predicted"/>
<dbReference type="EMBL" id="UOEP01000057">
    <property type="protein sequence ID" value="VAW16107.1"/>
    <property type="molecule type" value="Genomic_DNA"/>
</dbReference>
<organism evidence="1">
    <name type="scientific">hydrothermal vent metagenome</name>
    <dbReference type="NCBI Taxonomy" id="652676"/>
    <lineage>
        <taxon>unclassified sequences</taxon>
        <taxon>metagenomes</taxon>
        <taxon>ecological metagenomes</taxon>
    </lineage>
</organism>
<sequence length="47" mass="5785">MKEASEYTLYPSQSLKKPDRCQFFLFVQTKFLLIVKYYVEEQLKQFK</sequence>
<dbReference type="AlphaFoldDB" id="A0A3B0TRR7"/>